<keyword evidence="2" id="KW-1185">Reference proteome</keyword>
<reference evidence="1 2" key="1">
    <citation type="journal article" date="2012" name="Genome Biol.">
        <title>Genome and low-iron response of an oceanic diatom adapted to chronic iron limitation.</title>
        <authorList>
            <person name="Lommer M."/>
            <person name="Specht M."/>
            <person name="Roy A.S."/>
            <person name="Kraemer L."/>
            <person name="Andreson R."/>
            <person name="Gutowska M.A."/>
            <person name="Wolf J."/>
            <person name="Bergner S.V."/>
            <person name="Schilhabel M.B."/>
            <person name="Klostermeier U.C."/>
            <person name="Beiko R.G."/>
            <person name="Rosenstiel P."/>
            <person name="Hippler M."/>
            <person name="Laroche J."/>
        </authorList>
    </citation>
    <scope>NUCLEOTIDE SEQUENCE [LARGE SCALE GENOMIC DNA]</scope>
    <source>
        <strain evidence="1 2">CCMP1005</strain>
    </source>
</reference>
<sequence>MKTAVTVLVLRNKGIGAFLEYCSPSYSTLSLVEGDLARTQPGTPRVLADKFMLIVPFTPALCSFAAVF</sequence>
<gene>
    <name evidence="1" type="ORF">THAOC_23547</name>
</gene>
<comment type="caution">
    <text evidence="1">The sequence shown here is derived from an EMBL/GenBank/DDBJ whole genome shotgun (WGS) entry which is preliminary data.</text>
</comment>
<evidence type="ECO:0000313" key="1">
    <source>
        <dbReference type="EMBL" id="EJK56545.1"/>
    </source>
</evidence>
<organism evidence="1 2">
    <name type="scientific">Thalassiosira oceanica</name>
    <name type="common">Marine diatom</name>
    <dbReference type="NCBI Taxonomy" id="159749"/>
    <lineage>
        <taxon>Eukaryota</taxon>
        <taxon>Sar</taxon>
        <taxon>Stramenopiles</taxon>
        <taxon>Ochrophyta</taxon>
        <taxon>Bacillariophyta</taxon>
        <taxon>Coscinodiscophyceae</taxon>
        <taxon>Thalassiosirophycidae</taxon>
        <taxon>Thalassiosirales</taxon>
        <taxon>Thalassiosiraceae</taxon>
        <taxon>Thalassiosira</taxon>
    </lineage>
</organism>
<dbReference type="AlphaFoldDB" id="K0RU81"/>
<accession>K0RU81</accession>
<feature type="non-terminal residue" evidence="1">
    <location>
        <position position="68"/>
    </location>
</feature>
<dbReference type="EMBL" id="AGNL01031130">
    <property type="protein sequence ID" value="EJK56545.1"/>
    <property type="molecule type" value="Genomic_DNA"/>
</dbReference>
<dbReference type="Proteomes" id="UP000266841">
    <property type="component" value="Unassembled WGS sequence"/>
</dbReference>
<evidence type="ECO:0000313" key="2">
    <source>
        <dbReference type="Proteomes" id="UP000266841"/>
    </source>
</evidence>
<protein>
    <submittedName>
        <fullName evidence="1">Uncharacterized protein</fullName>
    </submittedName>
</protein>
<proteinExistence type="predicted"/>
<name>K0RU81_THAOC</name>